<dbReference type="Proteomes" id="UP000218387">
    <property type="component" value="Chromosome"/>
</dbReference>
<dbReference type="EMBL" id="CP029487">
    <property type="protein sequence ID" value="QCT71875.1"/>
    <property type="molecule type" value="Genomic_DNA"/>
</dbReference>
<dbReference type="KEGG" id="emt:CPZ25_011215"/>
<evidence type="ECO:0000313" key="7">
    <source>
        <dbReference type="Proteomes" id="UP000218387"/>
    </source>
</evidence>
<dbReference type="InterPro" id="IPR050954">
    <property type="entry name" value="ET_IronSulfur_Cluster-Binding"/>
</dbReference>
<keyword evidence="7" id="KW-1185">Reference proteome</keyword>
<evidence type="ECO:0000256" key="1">
    <source>
        <dbReference type="ARBA" id="ARBA00022485"/>
    </source>
</evidence>
<dbReference type="InterPro" id="IPR017896">
    <property type="entry name" value="4Fe4S_Fe-S-bd"/>
</dbReference>
<dbReference type="PANTHER" id="PTHR43177:SF3">
    <property type="entry name" value="PROTEIN NRFC HOMOLOG"/>
    <property type="match status" value="1"/>
</dbReference>
<dbReference type="InterPro" id="IPR017900">
    <property type="entry name" value="4Fe4S_Fe_S_CS"/>
</dbReference>
<keyword evidence="4" id="KW-0411">Iron-sulfur</keyword>
<organism evidence="6 7">
    <name type="scientific">Eubacterium maltosivorans</name>
    <dbReference type="NCBI Taxonomy" id="2041044"/>
    <lineage>
        <taxon>Bacteria</taxon>
        <taxon>Bacillati</taxon>
        <taxon>Bacillota</taxon>
        <taxon>Clostridia</taxon>
        <taxon>Eubacteriales</taxon>
        <taxon>Eubacteriaceae</taxon>
        <taxon>Eubacterium</taxon>
    </lineage>
</organism>
<dbReference type="PROSITE" id="PS00198">
    <property type="entry name" value="4FE4S_FER_1"/>
    <property type="match status" value="1"/>
</dbReference>
<evidence type="ECO:0000256" key="3">
    <source>
        <dbReference type="ARBA" id="ARBA00023004"/>
    </source>
</evidence>
<dbReference type="RefSeq" id="WP_096918584.1">
    <property type="nucleotide sequence ID" value="NZ_CP029487.1"/>
</dbReference>
<feature type="domain" description="4Fe-4S ferredoxin-type" evidence="5">
    <location>
        <begin position="2"/>
        <end position="30"/>
    </location>
</feature>
<reference evidence="6 7" key="1">
    <citation type="submission" date="2018-05" db="EMBL/GenBank/DDBJ databases">
        <title>Genome comparison of Eubacterium sp.</title>
        <authorList>
            <person name="Feng Y."/>
            <person name="Sanchez-Andrea I."/>
            <person name="Stams A.J.M."/>
            <person name="De Vos W.M."/>
        </authorList>
    </citation>
    <scope>NUCLEOTIDE SEQUENCE [LARGE SCALE GENOMIC DNA]</scope>
    <source>
        <strain evidence="6 7">YI</strain>
    </source>
</reference>
<evidence type="ECO:0000256" key="4">
    <source>
        <dbReference type="ARBA" id="ARBA00023014"/>
    </source>
</evidence>
<accession>A0A4P9CAP2</accession>
<dbReference type="Gene3D" id="3.30.70.20">
    <property type="match status" value="2"/>
</dbReference>
<evidence type="ECO:0000259" key="5">
    <source>
        <dbReference type="PROSITE" id="PS51379"/>
    </source>
</evidence>
<dbReference type="PROSITE" id="PS51379">
    <property type="entry name" value="4FE4S_FER_2"/>
    <property type="match status" value="2"/>
</dbReference>
<keyword evidence="3" id="KW-0408">Iron</keyword>
<dbReference type="Pfam" id="PF13247">
    <property type="entry name" value="Fer4_11"/>
    <property type="match status" value="1"/>
</dbReference>
<keyword evidence="2" id="KW-0479">Metal-binding</keyword>
<dbReference type="GO" id="GO:0046872">
    <property type="term" value="F:metal ion binding"/>
    <property type="evidence" value="ECO:0007669"/>
    <property type="project" value="UniProtKB-KW"/>
</dbReference>
<name>A0A4P9CAP2_EUBML</name>
<dbReference type="PANTHER" id="PTHR43177">
    <property type="entry name" value="PROTEIN NRFC"/>
    <property type="match status" value="1"/>
</dbReference>
<protein>
    <submittedName>
        <fullName evidence="6">4Fe-4S ferredoxin</fullName>
    </submittedName>
</protein>
<dbReference type="GO" id="GO:0051539">
    <property type="term" value="F:4 iron, 4 sulfur cluster binding"/>
    <property type="evidence" value="ECO:0007669"/>
    <property type="project" value="UniProtKB-KW"/>
</dbReference>
<evidence type="ECO:0000313" key="6">
    <source>
        <dbReference type="EMBL" id="QCT71875.1"/>
    </source>
</evidence>
<dbReference type="AlphaFoldDB" id="A0A4P9CAP2"/>
<evidence type="ECO:0000256" key="2">
    <source>
        <dbReference type="ARBA" id="ARBA00022723"/>
    </source>
</evidence>
<keyword evidence="1" id="KW-0004">4Fe-4S</keyword>
<proteinExistence type="predicted"/>
<dbReference type="SUPFAM" id="SSF54862">
    <property type="entry name" value="4Fe-4S ferredoxins"/>
    <property type="match status" value="1"/>
</dbReference>
<sequence length="152" mass="16913">MKRVYVNEEWCLGCHLCEYQCAFANSGEEDMFKAFNRKEKPLPRIRVEDGMENGEEIHFAVSCRHCKTPYCVKGCITGALSVGEDGVIKIDDTRCVGCRTCIAMCPYGCLVVGHTKTMLKCELCTENGGEPACVKNCPNRAIVFEERGAVNE</sequence>
<feature type="domain" description="4Fe-4S ferredoxin-type" evidence="5">
    <location>
        <begin position="86"/>
        <end position="115"/>
    </location>
</feature>
<gene>
    <name evidence="6" type="ORF">CPZ25_011215</name>
</gene>